<dbReference type="EMBL" id="CASHTH010002772">
    <property type="protein sequence ID" value="CAI8035139.1"/>
    <property type="molecule type" value="Genomic_DNA"/>
</dbReference>
<sequence length="130" mass="14038">MFVLGVACFKASFKMSVSSDSSEKKTASDRGGEDRRTSLSRHHRDSDPYIPHVSSSSSSAQRQPQRSPTLPLSVARQLHHSHGHGKEEPSSSESPSPERVAIAAGSGYHHGGKKRSGETGEREGEGRLFV</sequence>
<dbReference type="Proteomes" id="UP001174909">
    <property type="component" value="Unassembled WGS sequence"/>
</dbReference>
<reference evidence="2" key="1">
    <citation type="submission" date="2023-03" db="EMBL/GenBank/DDBJ databases">
        <authorList>
            <person name="Steffen K."/>
            <person name="Cardenas P."/>
        </authorList>
    </citation>
    <scope>NUCLEOTIDE SEQUENCE</scope>
</reference>
<proteinExistence type="predicted"/>
<feature type="compositionally biased region" description="Basic and acidic residues" evidence="1">
    <location>
        <begin position="21"/>
        <end position="37"/>
    </location>
</feature>
<accession>A0AA35WW91</accession>
<feature type="compositionally biased region" description="Low complexity" evidence="1">
    <location>
        <begin position="54"/>
        <end position="68"/>
    </location>
</feature>
<feature type="region of interest" description="Disordered" evidence="1">
    <location>
        <begin position="15"/>
        <end position="130"/>
    </location>
</feature>
<evidence type="ECO:0000256" key="1">
    <source>
        <dbReference type="SAM" id="MobiDB-lite"/>
    </source>
</evidence>
<gene>
    <name evidence="2" type="ORF">GBAR_LOCUS19742</name>
</gene>
<protein>
    <submittedName>
        <fullName evidence="2">Uncharacterized protein</fullName>
    </submittedName>
</protein>
<evidence type="ECO:0000313" key="2">
    <source>
        <dbReference type="EMBL" id="CAI8035139.1"/>
    </source>
</evidence>
<feature type="compositionally biased region" description="Basic and acidic residues" evidence="1">
    <location>
        <begin position="115"/>
        <end position="130"/>
    </location>
</feature>
<evidence type="ECO:0000313" key="3">
    <source>
        <dbReference type="Proteomes" id="UP001174909"/>
    </source>
</evidence>
<keyword evidence="3" id="KW-1185">Reference proteome</keyword>
<organism evidence="2 3">
    <name type="scientific">Geodia barretti</name>
    <name type="common">Barrett's horny sponge</name>
    <dbReference type="NCBI Taxonomy" id="519541"/>
    <lineage>
        <taxon>Eukaryota</taxon>
        <taxon>Metazoa</taxon>
        <taxon>Porifera</taxon>
        <taxon>Demospongiae</taxon>
        <taxon>Heteroscleromorpha</taxon>
        <taxon>Tetractinellida</taxon>
        <taxon>Astrophorina</taxon>
        <taxon>Geodiidae</taxon>
        <taxon>Geodia</taxon>
    </lineage>
</organism>
<comment type="caution">
    <text evidence="2">The sequence shown here is derived from an EMBL/GenBank/DDBJ whole genome shotgun (WGS) entry which is preliminary data.</text>
</comment>
<name>A0AA35WW91_GEOBA</name>
<dbReference type="AlphaFoldDB" id="A0AA35WW91"/>